<gene>
    <name evidence="1" type="ORF">H3146_14850</name>
</gene>
<sequence>MAITPIEFVTRHGDPATWLAADFETYETITRCDLPTALAGEDAAEESGDLSADHRVTCHIHQSWASACADHPLHTDPHGTVLRSALRAVAS</sequence>
<protein>
    <submittedName>
        <fullName evidence="1">Uncharacterized protein</fullName>
    </submittedName>
</protein>
<reference evidence="2" key="1">
    <citation type="submission" date="2020-05" db="EMBL/GenBank/DDBJ databases">
        <title>Classification of alakaliphilic streptomycetes isolated from an alkaline soil next to Lonar Crater, India and a proposal for the recognition of Streptomyces alkaliterrae sp. nov.</title>
        <authorList>
            <person name="Golinska P."/>
        </authorList>
    </citation>
    <scope>NUCLEOTIDE SEQUENCE [LARGE SCALE GENOMIC DNA]</scope>
    <source>
        <strain evidence="2">OF3</strain>
    </source>
</reference>
<name>A0A7W3WM05_9ACTN</name>
<dbReference type="EMBL" id="JABJWZ010000126">
    <property type="protein sequence ID" value="MBB1254630.1"/>
    <property type="molecule type" value="Genomic_DNA"/>
</dbReference>
<comment type="caution">
    <text evidence="1">The sequence shown here is derived from an EMBL/GenBank/DDBJ whole genome shotgun (WGS) entry which is preliminary data.</text>
</comment>
<accession>A0A7W3WM05</accession>
<organism evidence="1 2">
    <name type="scientific">Streptomyces alkaliterrae</name>
    <dbReference type="NCBI Taxonomy" id="2213162"/>
    <lineage>
        <taxon>Bacteria</taxon>
        <taxon>Bacillati</taxon>
        <taxon>Actinomycetota</taxon>
        <taxon>Actinomycetes</taxon>
        <taxon>Kitasatosporales</taxon>
        <taxon>Streptomycetaceae</taxon>
        <taxon>Streptomyces</taxon>
    </lineage>
</organism>
<evidence type="ECO:0000313" key="1">
    <source>
        <dbReference type="EMBL" id="MBB1254630.1"/>
    </source>
</evidence>
<evidence type="ECO:0000313" key="2">
    <source>
        <dbReference type="Proteomes" id="UP000525686"/>
    </source>
</evidence>
<dbReference type="Proteomes" id="UP000525686">
    <property type="component" value="Unassembled WGS sequence"/>
</dbReference>
<proteinExistence type="predicted"/>
<dbReference type="RefSeq" id="WP_181354608.1">
    <property type="nucleotide sequence ID" value="NZ_JABJWZ010000126.1"/>
</dbReference>
<dbReference type="AlphaFoldDB" id="A0A7W3WM05"/>